<feature type="region of interest" description="Disordered" evidence="1">
    <location>
        <begin position="1"/>
        <end position="34"/>
    </location>
</feature>
<dbReference type="OrthoDB" id="9804907at2"/>
<dbReference type="PROSITE" id="PS51819">
    <property type="entry name" value="VOC"/>
    <property type="match status" value="1"/>
</dbReference>
<name>A0A4S4FHI5_9MICO</name>
<dbReference type="InterPro" id="IPR037523">
    <property type="entry name" value="VOC_core"/>
</dbReference>
<dbReference type="InterPro" id="IPR004360">
    <property type="entry name" value="Glyas_Fos-R_dOase_dom"/>
</dbReference>
<evidence type="ECO:0000313" key="3">
    <source>
        <dbReference type="EMBL" id="THG28585.1"/>
    </source>
</evidence>
<dbReference type="AlphaFoldDB" id="A0A4S4FHI5"/>
<organism evidence="3 4">
    <name type="scientific">Naasia lichenicola</name>
    <dbReference type="NCBI Taxonomy" id="2565933"/>
    <lineage>
        <taxon>Bacteria</taxon>
        <taxon>Bacillati</taxon>
        <taxon>Actinomycetota</taxon>
        <taxon>Actinomycetes</taxon>
        <taxon>Micrococcales</taxon>
        <taxon>Microbacteriaceae</taxon>
        <taxon>Naasia</taxon>
    </lineage>
</organism>
<dbReference type="SUPFAM" id="SSF54593">
    <property type="entry name" value="Glyoxalase/Bleomycin resistance protein/Dihydroxybiphenyl dioxygenase"/>
    <property type="match status" value="1"/>
</dbReference>
<evidence type="ECO:0000256" key="1">
    <source>
        <dbReference type="SAM" id="MobiDB-lite"/>
    </source>
</evidence>
<comment type="caution">
    <text evidence="3">The sequence shown here is derived from an EMBL/GenBank/DDBJ whole genome shotgun (WGS) entry which is preliminary data.</text>
</comment>
<keyword evidence="4" id="KW-1185">Reference proteome</keyword>
<feature type="compositionally biased region" description="Basic and acidic residues" evidence="1">
    <location>
        <begin position="9"/>
        <end position="20"/>
    </location>
</feature>
<gene>
    <name evidence="3" type="ORF">E6C64_17440</name>
</gene>
<accession>A0A4S4FHI5</accession>
<reference evidence="3 4" key="1">
    <citation type="submission" date="2019-04" db="EMBL/GenBank/DDBJ databases">
        <authorList>
            <person name="Jiang L."/>
        </authorList>
    </citation>
    <scope>NUCLEOTIDE SEQUENCE [LARGE SCALE GENOMIC DNA]</scope>
    <source>
        <strain evidence="3 4">YIM 131853</strain>
    </source>
</reference>
<sequence>MTHRRHRSDRPSPEGLDLCRQRCQGGSGGIAGQQEESTVFENSRAFPGVSTDDVAASKEFYADRLGLTVTDTMGGIDVELPGGAHLFVYEKPNHEPSSYTFLNFGVEDIDAAVDELRAAGVETKIYSDEDFPTDSRGIARGLGGGPDIAWFKDPSGNVLAVLADPGPDA</sequence>
<dbReference type="Gene3D" id="3.10.180.10">
    <property type="entry name" value="2,3-Dihydroxybiphenyl 1,2-Dioxygenase, domain 1"/>
    <property type="match status" value="1"/>
</dbReference>
<feature type="domain" description="VOC" evidence="2">
    <location>
        <begin position="43"/>
        <end position="164"/>
    </location>
</feature>
<evidence type="ECO:0000313" key="4">
    <source>
        <dbReference type="Proteomes" id="UP000309133"/>
    </source>
</evidence>
<dbReference type="Pfam" id="PF00903">
    <property type="entry name" value="Glyoxalase"/>
    <property type="match status" value="1"/>
</dbReference>
<evidence type="ECO:0000259" key="2">
    <source>
        <dbReference type="PROSITE" id="PS51819"/>
    </source>
</evidence>
<dbReference type="Proteomes" id="UP000309133">
    <property type="component" value="Unassembled WGS sequence"/>
</dbReference>
<dbReference type="EMBL" id="SSSM01000006">
    <property type="protein sequence ID" value="THG28585.1"/>
    <property type="molecule type" value="Genomic_DNA"/>
</dbReference>
<dbReference type="CDD" id="cd06587">
    <property type="entry name" value="VOC"/>
    <property type="match status" value="1"/>
</dbReference>
<protein>
    <submittedName>
        <fullName evidence="3">VOC family protein</fullName>
    </submittedName>
</protein>
<dbReference type="InterPro" id="IPR029068">
    <property type="entry name" value="Glyas_Bleomycin-R_OHBP_Dase"/>
</dbReference>
<proteinExistence type="predicted"/>